<dbReference type="SUPFAM" id="SSF53167">
    <property type="entry name" value="Purine and uridine phosphorylases"/>
    <property type="match status" value="1"/>
</dbReference>
<dbReference type="Gene3D" id="3.40.50.1580">
    <property type="entry name" value="Nucleoside phosphorylase domain"/>
    <property type="match status" value="1"/>
</dbReference>
<dbReference type="EMBL" id="MU864958">
    <property type="protein sequence ID" value="KAK4463541.1"/>
    <property type="molecule type" value="Genomic_DNA"/>
</dbReference>
<dbReference type="GO" id="GO:0009116">
    <property type="term" value="P:nucleoside metabolic process"/>
    <property type="evidence" value="ECO:0007669"/>
    <property type="project" value="InterPro"/>
</dbReference>
<reference evidence="2" key="1">
    <citation type="journal article" date="2023" name="Mol. Phylogenet. Evol.">
        <title>Genome-scale phylogeny and comparative genomics of the fungal order Sordariales.</title>
        <authorList>
            <person name="Hensen N."/>
            <person name="Bonometti L."/>
            <person name="Westerberg I."/>
            <person name="Brannstrom I.O."/>
            <person name="Guillou S."/>
            <person name="Cros-Aarteil S."/>
            <person name="Calhoun S."/>
            <person name="Haridas S."/>
            <person name="Kuo A."/>
            <person name="Mondo S."/>
            <person name="Pangilinan J."/>
            <person name="Riley R."/>
            <person name="LaButti K."/>
            <person name="Andreopoulos B."/>
            <person name="Lipzen A."/>
            <person name="Chen C."/>
            <person name="Yan M."/>
            <person name="Daum C."/>
            <person name="Ng V."/>
            <person name="Clum A."/>
            <person name="Steindorff A."/>
            <person name="Ohm R.A."/>
            <person name="Martin F."/>
            <person name="Silar P."/>
            <person name="Natvig D.O."/>
            <person name="Lalanne C."/>
            <person name="Gautier V."/>
            <person name="Ament-Velasquez S.L."/>
            <person name="Kruys A."/>
            <person name="Hutchinson M.I."/>
            <person name="Powell A.J."/>
            <person name="Barry K."/>
            <person name="Miller A.N."/>
            <person name="Grigoriev I.V."/>
            <person name="Debuchy R."/>
            <person name="Gladieux P."/>
            <person name="Hiltunen Thoren M."/>
            <person name="Johannesson H."/>
        </authorList>
    </citation>
    <scope>NUCLEOTIDE SEQUENCE</scope>
    <source>
        <strain evidence="2">PSN324</strain>
    </source>
</reference>
<dbReference type="InterPro" id="IPR000845">
    <property type="entry name" value="Nucleoside_phosphorylase_d"/>
</dbReference>
<evidence type="ECO:0000313" key="2">
    <source>
        <dbReference type="EMBL" id="KAK4463541.1"/>
    </source>
</evidence>
<dbReference type="InterPro" id="IPR035994">
    <property type="entry name" value="Nucleoside_phosphorylase_sf"/>
</dbReference>
<gene>
    <name evidence="2" type="ORF">QBC42DRAFT_265478</name>
</gene>
<dbReference type="GO" id="GO:0003824">
    <property type="term" value="F:catalytic activity"/>
    <property type="evidence" value="ECO:0007669"/>
    <property type="project" value="InterPro"/>
</dbReference>
<organism evidence="2 3">
    <name type="scientific">Cladorrhinum samala</name>
    <dbReference type="NCBI Taxonomy" id="585594"/>
    <lineage>
        <taxon>Eukaryota</taxon>
        <taxon>Fungi</taxon>
        <taxon>Dikarya</taxon>
        <taxon>Ascomycota</taxon>
        <taxon>Pezizomycotina</taxon>
        <taxon>Sordariomycetes</taxon>
        <taxon>Sordariomycetidae</taxon>
        <taxon>Sordariales</taxon>
        <taxon>Podosporaceae</taxon>
        <taxon>Cladorrhinum</taxon>
    </lineage>
</organism>
<dbReference type="Pfam" id="PF01048">
    <property type="entry name" value="PNP_UDP_1"/>
    <property type="match status" value="1"/>
</dbReference>
<comment type="caution">
    <text evidence="2">The sequence shown here is derived from an EMBL/GenBank/DDBJ whole genome shotgun (WGS) entry which is preliminary data.</text>
</comment>
<dbReference type="Proteomes" id="UP001321749">
    <property type="component" value="Unassembled WGS sequence"/>
</dbReference>
<accession>A0AAV9HS45</accession>
<keyword evidence="3" id="KW-1185">Reference proteome</keyword>
<name>A0AAV9HS45_9PEZI</name>
<reference evidence="2" key="2">
    <citation type="submission" date="2023-06" db="EMBL/GenBank/DDBJ databases">
        <authorList>
            <consortium name="Lawrence Berkeley National Laboratory"/>
            <person name="Mondo S.J."/>
            <person name="Hensen N."/>
            <person name="Bonometti L."/>
            <person name="Westerberg I."/>
            <person name="Brannstrom I.O."/>
            <person name="Guillou S."/>
            <person name="Cros-Aarteil S."/>
            <person name="Calhoun S."/>
            <person name="Haridas S."/>
            <person name="Kuo A."/>
            <person name="Pangilinan J."/>
            <person name="Riley R."/>
            <person name="Labutti K."/>
            <person name="Andreopoulos B."/>
            <person name="Lipzen A."/>
            <person name="Chen C."/>
            <person name="Yanf M."/>
            <person name="Daum C."/>
            <person name="Ng V."/>
            <person name="Clum A."/>
            <person name="Steindorff A."/>
            <person name="Ohm R."/>
            <person name="Martin F."/>
            <person name="Silar P."/>
            <person name="Natvig D."/>
            <person name="Lalanne C."/>
            <person name="Gautier V."/>
            <person name="Ament-Velasquez S.L."/>
            <person name="Kruys A."/>
            <person name="Hutchinson M.I."/>
            <person name="Powell A.J."/>
            <person name="Barry K."/>
            <person name="Miller A.N."/>
            <person name="Grigoriev I.V."/>
            <person name="Debuchy R."/>
            <person name="Gladieux P."/>
            <person name="Thoren M.H."/>
            <person name="Johannesson H."/>
        </authorList>
    </citation>
    <scope>NUCLEOTIDE SEQUENCE</scope>
    <source>
        <strain evidence="2">PSN324</strain>
    </source>
</reference>
<evidence type="ECO:0000313" key="3">
    <source>
        <dbReference type="Proteomes" id="UP001321749"/>
    </source>
</evidence>
<evidence type="ECO:0000259" key="1">
    <source>
        <dbReference type="Pfam" id="PF01048"/>
    </source>
</evidence>
<dbReference type="AlphaFoldDB" id="A0AAV9HS45"/>
<dbReference type="PANTHER" id="PTHR46082:SF11">
    <property type="entry name" value="AAA+ ATPASE DOMAIN-CONTAINING PROTEIN-RELATED"/>
    <property type="match status" value="1"/>
</dbReference>
<proteinExistence type="predicted"/>
<dbReference type="PANTHER" id="PTHR46082">
    <property type="entry name" value="ATP/GTP-BINDING PROTEIN-RELATED"/>
    <property type="match status" value="1"/>
</dbReference>
<protein>
    <submittedName>
        <fullName evidence="2">Purine and uridine phosphorylase</fullName>
    </submittedName>
</protein>
<dbReference type="InterPro" id="IPR053137">
    <property type="entry name" value="NLR-like"/>
</dbReference>
<feature type="domain" description="Nucleoside phosphorylase" evidence="1">
    <location>
        <begin position="45"/>
        <end position="301"/>
    </location>
</feature>
<sequence length="356" mass="38754">MAEVVLRRHDFTAGWVSALPIELAAAQEMLDEEHEDYSIDLDDPSPYTFGRIGEQNVVLASLPGGQMGTNSAAAVAGQMIKDFPSLRFCLMVGTGGGVPNASADIRLGDVVVSQPHGNHGGVIQYDFGKAKPDKFDRTGFLNAPPTFLLTAVAKLEARRLRSKDNLSTHLSALTARLPRFSRDNAGPDRLFRPQYKHPSSNPTCDECAQEHLVDRPPRDRPTVVVHHGAVGSGNKLIRDGVSRDKLSSELGGVLCFEMEAAGLMNRFPCLVVRGISNYADSHKNKAWEPYAAAAAAAYAKELLLSITPPRLHSAPLESPQYPAPHARQLITLPLMQRSSPWSEQTREYATYSFGGT</sequence>